<gene>
    <name evidence="5" type="ORF">GCM10008967_32930</name>
</gene>
<protein>
    <submittedName>
        <fullName evidence="5">HAD family hydrolase</fullName>
    </submittedName>
</protein>
<comment type="caution">
    <text evidence="5">The sequence shown here is derived from an EMBL/GenBank/DDBJ whole genome shotgun (WGS) entry which is preliminary data.</text>
</comment>
<dbReference type="InterPro" id="IPR023214">
    <property type="entry name" value="HAD_sf"/>
</dbReference>
<dbReference type="Proteomes" id="UP001500782">
    <property type="component" value="Unassembled WGS sequence"/>
</dbReference>
<keyword evidence="4" id="KW-0460">Magnesium</keyword>
<accession>A0ABP3GA40</accession>
<dbReference type="NCBIfam" id="TIGR01509">
    <property type="entry name" value="HAD-SF-IA-v3"/>
    <property type="match status" value="1"/>
</dbReference>
<dbReference type="InterPro" id="IPR006439">
    <property type="entry name" value="HAD-SF_hydro_IA"/>
</dbReference>
<dbReference type="PRINTS" id="PR00413">
    <property type="entry name" value="HADHALOGNASE"/>
</dbReference>
<dbReference type="SFLD" id="SFLDG01129">
    <property type="entry name" value="C1.5:_HAD__Beta-PGM__Phosphata"/>
    <property type="match status" value="1"/>
</dbReference>
<evidence type="ECO:0000256" key="2">
    <source>
        <dbReference type="ARBA" id="ARBA00022723"/>
    </source>
</evidence>
<organism evidence="5 6">
    <name type="scientific">Bacillus carboniphilus</name>
    <dbReference type="NCBI Taxonomy" id="86663"/>
    <lineage>
        <taxon>Bacteria</taxon>
        <taxon>Bacillati</taxon>
        <taxon>Bacillota</taxon>
        <taxon>Bacilli</taxon>
        <taxon>Bacillales</taxon>
        <taxon>Bacillaceae</taxon>
        <taxon>Bacillus</taxon>
    </lineage>
</organism>
<evidence type="ECO:0000313" key="5">
    <source>
        <dbReference type="EMBL" id="GAA0339961.1"/>
    </source>
</evidence>
<dbReference type="Gene3D" id="1.10.150.520">
    <property type="match status" value="1"/>
</dbReference>
<sequence>MIRAVLFDLDGTLLDRDASVKKFIEFQYHRLHKWVGHVAKNVYIKRFIELDGRGYVWKDKVYRQLIQEFNITDITWEELLEDYLENFKSCCVPFPNLIRSIEELKRQNVLLGIITNGFGQFQMDNIRALGIEKYFETLLVSEWEGLKKPDPRIFHRALRKLGVEANECLFVGDHPINDVKAAQEVGMRGIWKRDEYWDKSINADYIVEGLAEIPLILEQQCHL</sequence>
<dbReference type="InterPro" id="IPR051400">
    <property type="entry name" value="HAD-like_hydrolase"/>
</dbReference>
<dbReference type="GO" id="GO:0016787">
    <property type="term" value="F:hydrolase activity"/>
    <property type="evidence" value="ECO:0007669"/>
    <property type="project" value="UniProtKB-KW"/>
</dbReference>
<dbReference type="Gene3D" id="3.40.50.1000">
    <property type="entry name" value="HAD superfamily/HAD-like"/>
    <property type="match status" value="1"/>
</dbReference>
<evidence type="ECO:0000256" key="3">
    <source>
        <dbReference type="ARBA" id="ARBA00022801"/>
    </source>
</evidence>
<evidence type="ECO:0000313" key="6">
    <source>
        <dbReference type="Proteomes" id="UP001500782"/>
    </source>
</evidence>
<name>A0ABP3GA40_9BACI</name>
<comment type="cofactor">
    <cofactor evidence="1">
        <name>Mg(2+)</name>
        <dbReference type="ChEBI" id="CHEBI:18420"/>
    </cofactor>
</comment>
<dbReference type="EMBL" id="BAAADJ010000057">
    <property type="protein sequence ID" value="GAA0339961.1"/>
    <property type="molecule type" value="Genomic_DNA"/>
</dbReference>
<reference evidence="6" key="1">
    <citation type="journal article" date="2019" name="Int. J. Syst. Evol. Microbiol.">
        <title>The Global Catalogue of Microorganisms (GCM) 10K type strain sequencing project: providing services to taxonomists for standard genome sequencing and annotation.</title>
        <authorList>
            <consortium name="The Broad Institute Genomics Platform"/>
            <consortium name="The Broad Institute Genome Sequencing Center for Infectious Disease"/>
            <person name="Wu L."/>
            <person name="Ma J."/>
        </authorList>
    </citation>
    <scope>NUCLEOTIDE SEQUENCE [LARGE SCALE GENOMIC DNA]</scope>
    <source>
        <strain evidence="6">JCM 9731</strain>
    </source>
</reference>
<dbReference type="SFLD" id="SFLDS00003">
    <property type="entry name" value="Haloacid_Dehalogenase"/>
    <property type="match status" value="1"/>
</dbReference>
<dbReference type="SUPFAM" id="SSF56784">
    <property type="entry name" value="HAD-like"/>
    <property type="match status" value="1"/>
</dbReference>
<proteinExistence type="predicted"/>
<keyword evidence="6" id="KW-1185">Reference proteome</keyword>
<dbReference type="PANTHER" id="PTHR46470:SF2">
    <property type="entry name" value="GLYCERALDEHYDE 3-PHOSPHATE PHOSPHATASE"/>
    <property type="match status" value="1"/>
</dbReference>
<dbReference type="PANTHER" id="PTHR46470">
    <property type="entry name" value="N-ACYLNEURAMINATE-9-PHOSPHATASE"/>
    <property type="match status" value="1"/>
</dbReference>
<dbReference type="SFLD" id="SFLDG01135">
    <property type="entry name" value="C1.5.6:_HAD__Beta-PGM__Phospha"/>
    <property type="match status" value="1"/>
</dbReference>
<keyword evidence="2" id="KW-0479">Metal-binding</keyword>
<keyword evidence="3 5" id="KW-0378">Hydrolase</keyword>
<dbReference type="InterPro" id="IPR036412">
    <property type="entry name" value="HAD-like_sf"/>
</dbReference>
<evidence type="ECO:0000256" key="4">
    <source>
        <dbReference type="ARBA" id="ARBA00022842"/>
    </source>
</evidence>
<dbReference type="RefSeq" id="WP_343801331.1">
    <property type="nucleotide sequence ID" value="NZ_BAAADJ010000057.1"/>
</dbReference>
<dbReference type="InterPro" id="IPR041492">
    <property type="entry name" value="HAD_2"/>
</dbReference>
<dbReference type="NCBIfam" id="TIGR01549">
    <property type="entry name" value="HAD-SF-IA-v1"/>
    <property type="match status" value="1"/>
</dbReference>
<evidence type="ECO:0000256" key="1">
    <source>
        <dbReference type="ARBA" id="ARBA00001946"/>
    </source>
</evidence>
<dbReference type="Pfam" id="PF13419">
    <property type="entry name" value="HAD_2"/>
    <property type="match status" value="1"/>
</dbReference>